<reference evidence="2" key="1">
    <citation type="submission" date="2020-11" db="EMBL/GenBank/DDBJ databases">
        <authorList>
            <consortium name="DOE Joint Genome Institute"/>
            <person name="Ahrendt S."/>
            <person name="Riley R."/>
            <person name="Andreopoulos W."/>
            <person name="Labutti K."/>
            <person name="Pangilinan J."/>
            <person name="Ruiz-Duenas F.J."/>
            <person name="Barrasa J.M."/>
            <person name="Sanchez-Garcia M."/>
            <person name="Camarero S."/>
            <person name="Miyauchi S."/>
            <person name="Serrano A."/>
            <person name="Linde D."/>
            <person name="Babiker R."/>
            <person name="Drula E."/>
            <person name="Ayuso-Fernandez I."/>
            <person name="Pacheco R."/>
            <person name="Padilla G."/>
            <person name="Ferreira P."/>
            <person name="Barriuso J."/>
            <person name="Kellner H."/>
            <person name="Castanera R."/>
            <person name="Alfaro M."/>
            <person name="Ramirez L."/>
            <person name="Pisabarro A.G."/>
            <person name="Kuo A."/>
            <person name="Tritt A."/>
            <person name="Lipzen A."/>
            <person name="He G."/>
            <person name="Yan M."/>
            <person name="Ng V."/>
            <person name="Cullen D."/>
            <person name="Martin F."/>
            <person name="Rosso M.-N."/>
            <person name="Henrissat B."/>
            <person name="Hibbett D."/>
            <person name="Martinez A.T."/>
            <person name="Grigoriev I.V."/>
        </authorList>
    </citation>
    <scope>NUCLEOTIDE SEQUENCE</scope>
    <source>
        <strain evidence="2">CBS 247.69</strain>
    </source>
</reference>
<comment type="caution">
    <text evidence="2">The sequence shown here is derived from an EMBL/GenBank/DDBJ whole genome shotgun (WGS) entry which is preliminary data.</text>
</comment>
<dbReference type="InterPro" id="IPR012664">
    <property type="entry name" value="CHP02452"/>
</dbReference>
<dbReference type="PANTHER" id="PTHR35596">
    <property type="entry name" value="DUF2263 DOMAIN-CONTAINING PROTEIN"/>
    <property type="match status" value="1"/>
</dbReference>
<dbReference type="OrthoDB" id="9985428at2759"/>
<accession>A0A9P5Y1Q1</accession>
<evidence type="ECO:0000313" key="2">
    <source>
        <dbReference type="EMBL" id="KAF9460725.1"/>
    </source>
</evidence>
<dbReference type="InterPro" id="IPR019261">
    <property type="entry name" value="PARG_cat_microbial"/>
</dbReference>
<dbReference type="Gene3D" id="3.40.220.10">
    <property type="entry name" value="Leucine Aminopeptidase, subunit E, domain 1"/>
    <property type="match status" value="1"/>
</dbReference>
<evidence type="ECO:0000259" key="1">
    <source>
        <dbReference type="Pfam" id="PF10021"/>
    </source>
</evidence>
<keyword evidence="3" id="KW-1185">Reference proteome</keyword>
<dbReference type="PIRSF" id="PIRSF014899">
    <property type="entry name" value="UCP014899"/>
    <property type="match status" value="1"/>
</dbReference>
<dbReference type="Proteomes" id="UP000807353">
    <property type="component" value="Unassembled WGS sequence"/>
</dbReference>
<proteinExistence type="predicted"/>
<dbReference type="PANTHER" id="PTHR35596:SF1">
    <property type="entry name" value="MICROBIAL-TYPE PARG CATALYTIC DOMAIN-CONTAINING PROTEIN"/>
    <property type="match status" value="1"/>
</dbReference>
<name>A0A9P5Y1Q1_9AGAR</name>
<dbReference type="EMBL" id="MU150294">
    <property type="protein sequence ID" value="KAF9460725.1"/>
    <property type="molecule type" value="Genomic_DNA"/>
</dbReference>
<sequence length="315" mass="35083">MDSYFPKNERKDEDRRTTLRKIAADTVVAIETGFDLNGIYYNLASKTTESKRRTRYFAPDSLLSTWSISPTPTFPASSIHTEFSILEISTLDGARYLANDILDGGKIGVLNFASAKKPGGGFLNGAQAQEESIARSSTLYPTLLTAAAQTFYTLHNRDAKDGYYSHAMIYSPGVAVFRDDDGTWAEPLEVDVLTSPAVNAGVVRKSVKGKIAANAIEDRIERLMRERMGRILFLFEKQGAKNLVLGSFGTGVFQNDVNVVSKLWAELLKTPGARFENVFHRVVFGILGKRTYNEFKDIFNNQTREFTTKEEMAQA</sequence>
<evidence type="ECO:0000313" key="3">
    <source>
        <dbReference type="Proteomes" id="UP000807353"/>
    </source>
</evidence>
<protein>
    <recommendedName>
        <fullName evidence="1">Microbial-type PARG catalytic domain-containing protein</fullName>
    </recommendedName>
</protein>
<dbReference type="SUPFAM" id="SSF52949">
    <property type="entry name" value="Macro domain-like"/>
    <property type="match status" value="1"/>
</dbReference>
<dbReference type="NCBIfam" id="TIGR02452">
    <property type="entry name" value="TIGR02452 family protein"/>
    <property type="match status" value="1"/>
</dbReference>
<dbReference type="AlphaFoldDB" id="A0A9P5Y1Q1"/>
<dbReference type="InterPro" id="IPR043472">
    <property type="entry name" value="Macro_dom-like"/>
</dbReference>
<feature type="domain" description="Microbial-type PARG catalytic" evidence="1">
    <location>
        <begin position="23"/>
        <end position="179"/>
    </location>
</feature>
<dbReference type="Pfam" id="PF10021">
    <property type="entry name" value="PARG_cat_microb"/>
    <property type="match status" value="1"/>
</dbReference>
<organism evidence="2 3">
    <name type="scientific">Collybia nuda</name>
    <dbReference type="NCBI Taxonomy" id="64659"/>
    <lineage>
        <taxon>Eukaryota</taxon>
        <taxon>Fungi</taxon>
        <taxon>Dikarya</taxon>
        <taxon>Basidiomycota</taxon>
        <taxon>Agaricomycotina</taxon>
        <taxon>Agaricomycetes</taxon>
        <taxon>Agaricomycetidae</taxon>
        <taxon>Agaricales</taxon>
        <taxon>Tricholomatineae</taxon>
        <taxon>Clitocybaceae</taxon>
        <taxon>Collybia</taxon>
    </lineage>
</organism>
<gene>
    <name evidence="2" type="ORF">BDZ94DRAFT_1265360</name>
</gene>